<dbReference type="OrthoDB" id="9775950at2"/>
<organism evidence="7">
    <name type="scientific">Alkalihalobacillus alcalophilus ATCC 27647 = CGMCC 1.3604</name>
    <dbReference type="NCBI Taxonomy" id="1218173"/>
    <lineage>
        <taxon>Bacteria</taxon>
        <taxon>Bacillati</taxon>
        <taxon>Bacillota</taxon>
        <taxon>Bacilli</taxon>
        <taxon>Bacillales</taxon>
        <taxon>Bacillaceae</taxon>
        <taxon>Alkalihalobacillus</taxon>
    </lineage>
</organism>
<feature type="transmembrane region" description="Helical" evidence="6">
    <location>
        <begin position="26"/>
        <end position="47"/>
    </location>
</feature>
<dbReference type="Pfam" id="PF01943">
    <property type="entry name" value="Polysacc_synt"/>
    <property type="match status" value="1"/>
</dbReference>
<dbReference type="PIRSF" id="PIRSF038958">
    <property type="entry name" value="PG_synth_SpoVB"/>
    <property type="match status" value="1"/>
</dbReference>
<protein>
    <submittedName>
        <fullName evidence="7">Polysaccharide export transporter</fullName>
    </submittedName>
</protein>
<dbReference type="CDD" id="cd13124">
    <property type="entry name" value="MATE_SpoVB_like"/>
    <property type="match status" value="1"/>
</dbReference>
<keyword evidence="5 6" id="KW-0472">Membrane</keyword>
<dbReference type="InterPro" id="IPR024923">
    <property type="entry name" value="PG_synth_SpoVB"/>
</dbReference>
<feature type="transmembrane region" description="Helical" evidence="6">
    <location>
        <begin position="381"/>
        <end position="399"/>
    </location>
</feature>
<evidence type="ECO:0000256" key="5">
    <source>
        <dbReference type="ARBA" id="ARBA00023136"/>
    </source>
</evidence>
<feature type="transmembrane region" description="Helical" evidence="6">
    <location>
        <begin position="433"/>
        <end position="455"/>
    </location>
</feature>
<evidence type="ECO:0000313" key="7">
    <source>
        <dbReference type="EMBL" id="AFV25793.1"/>
    </source>
</evidence>
<feature type="transmembrane region" description="Helical" evidence="6">
    <location>
        <begin position="337"/>
        <end position="361"/>
    </location>
</feature>
<sequence length="546" mass="59893">MIGGVFFLLGGYGVRGVRQADQGEDFLRGALLLSIAALVAKILSAAYRIPYQNIAGDLGFYVYQQIYPFYGLMVTLSMYGFPVVLSKQIAEYRANGEREELKVFVSLAFYGLLLVAVLATISLYFFAPAIAQFMGDVALTEPLRAVSFVFLLMPFLSIGRGITQGQQDMLPTALSQVSEQFVRVVGILIFAIILLTLDYGPYGAGVGAAYGSLAGAVAAIIVLFLCSRKMVWSDWFQLKENRFGVFLKQSLSFFKQSFFICIGALTFIFFQFVDVFSMIRLLEGYGLDSAAAYYTKSLYDRGQPILQLGTIVTTTFALALVPLLSKARSEKQQKQMFFYRNLTLRVTILIAGVATLGLIVIMEPLNSMLFTDRSGSGVLKVFSLAVFMSALYMTGAAILQGYGQVHLPAIAVMIGVGVKLLLNVMFIPMYGAFGAASATVLSFVVMAGSMLYGIYKHDQSLWGKGKPYGAVLITFVLLYVTTTIWGTFLGGLLEPSRLHDTILALSTVVIGAVTVCISVLVLPVFNEKEWESIPKLNKMRARFRKV</sequence>
<accession>K4MKG9</accession>
<reference evidence="7" key="1">
    <citation type="submission" date="2012-07" db="EMBL/GenBank/DDBJ databases">
        <title>A Draft Genome for Bacillus alcalophilus strain ATCC 27647.</title>
        <authorList>
            <person name="Attie O."/>
            <person name="Jayaprakash A."/>
            <person name="Sachidanandam R."/>
            <person name="Shah H."/>
            <person name="Paulsen I."/>
            <person name="Morino M."/>
            <person name="Ito M."/>
            <person name="Krulwich T."/>
        </authorList>
    </citation>
    <scope>NUCLEOTIDE SEQUENCE</scope>
    <source>
        <strain evidence="7">ATCC 27647</strain>
    </source>
</reference>
<feature type="transmembrane region" description="Helical" evidence="6">
    <location>
        <begin position="305"/>
        <end position="325"/>
    </location>
</feature>
<feature type="transmembrane region" description="Helical" evidence="6">
    <location>
        <begin position="143"/>
        <end position="163"/>
    </location>
</feature>
<dbReference type="InterPro" id="IPR050833">
    <property type="entry name" value="Poly_Biosynth_Transport"/>
</dbReference>
<dbReference type="AlphaFoldDB" id="K4MKG9"/>
<dbReference type="InterPro" id="IPR002797">
    <property type="entry name" value="Polysacc_synth"/>
</dbReference>
<dbReference type="GO" id="GO:0005886">
    <property type="term" value="C:plasma membrane"/>
    <property type="evidence" value="ECO:0007669"/>
    <property type="project" value="UniProtKB-SubCell"/>
</dbReference>
<feature type="transmembrane region" description="Helical" evidence="6">
    <location>
        <begin position="184"/>
        <end position="202"/>
    </location>
</feature>
<feature type="transmembrane region" description="Helical" evidence="6">
    <location>
        <begin position="67"/>
        <end position="86"/>
    </location>
</feature>
<feature type="transmembrane region" description="Helical" evidence="6">
    <location>
        <begin position="258"/>
        <end position="279"/>
    </location>
</feature>
<evidence type="ECO:0000256" key="6">
    <source>
        <dbReference type="SAM" id="Phobius"/>
    </source>
</evidence>
<evidence type="ECO:0000256" key="3">
    <source>
        <dbReference type="ARBA" id="ARBA00022692"/>
    </source>
</evidence>
<feature type="transmembrane region" description="Helical" evidence="6">
    <location>
        <begin position="107"/>
        <end position="131"/>
    </location>
</feature>
<feature type="transmembrane region" description="Helical" evidence="6">
    <location>
        <begin position="208"/>
        <end position="226"/>
    </location>
</feature>
<dbReference type="EMBL" id="JX399370">
    <property type="protein sequence ID" value="AFV25793.1"/>
    <property type="molecule type" value="Genomic_DNA"/>
</dbReference>
<evidence type="ECO:0000256" key="4">
    <source>
        <dbReference type="ARBA" id="ARBA00022989"/>
    </source>
</evidence>
<comment type="subcellular location">
    <subcellularLocation>
        <location evidence="1">Cell membrane</location>
        <topology evidence="1">Multi-pass membrane protein</topology>
    </subcellularLocation>
</comment>
<name>K4MKG9_ALKAL</name>
<evidence type="ECO:0000256" key="2">
    <source>
        <dbReference type="ARBA" id="ARBA00022475"/>
    </source>
</evidence>
<feature type="transmembrane region" description="Helical" evidence="6">
    <location>
        <begin position="406"/>
        <end position="427"/>
    </location>
</feature>
<dbReference type="PANTHER" id="PTHR30250">
    <property type="entry name" value="PST FAMILY PREDICTED COLANIC ACID TRANSPORTER"/>
    <property type="match status" value="1"/>
</dbReference>
<feature type="transmembrane region" description="Helical" evidence="6">
    <location>
        <begin position="502"/>
        <end position="525"/>
    </location>
</feature>
<proteinExistence type="predicted"/>
<keyword evidence="4 6" id="KW-1133">Transmembrane helix</keyword>
<feature type="transmembrane region" description="Helical" evidence="6">
    <location>
        <begin position="467"/>
        <end position="490"/>
    </location>
</feature>
<gene>
    <name evidence="7" type="ORF">BalcAV2060</name>
</gene>
<evidence type="ECO:0000256" key="1">
    <source>
        <dbReference type="ARBA" id="ARBA00004651"/>
    </source>
</evidence>
<keyword evidence="3 6" id="KW-0812">Transmembrane</keyword>
<keyword evidence="2" id="KW-1003">Cell membrane</keyword>
<dbReference type="PANTHER" id="PTHR30250:SF29">
    <property type="entry name" value="POLYSACCHARIDE BIOSYNTHESIS PROTEIN C-TERMINAL DOMAIN-CONTAINING PROTEIN"/>
    <property type="match status" value="1"/>
</dbReference>